<dbReference type="EC" id="4.2.1.91" evidence="4"/>
<dbReference type="GO" id="GO:0004664">
    <property type="term" value="F:prephenate dehydratase activity"/>
    <property type="evidence" value="ECO:0007669"/>
    <property type="project" value="UniProtKB-EC"/>
</dbReference>
<gene>
    <name evidence="4" type="ORF">FHS11_003197</name>
</gene>
<dbReference type="SMART" id="SM00062">
    <property type="entry name" value="PBPb"/>
    <property type="match status" value="1"/>
</dbReference>
<keyword evidence="1 2" id="KW-0732">Signal</keyword>
<evidence type="ECO:0000256" key="2">
    <source>
        <dbReference type="SAM" id="SignalP"/>
    </source>
</evidence>
<dbReference type="GO" id="GO:0047769">
    <property type="term" value="F:arogenate dehydratase activity"/>
    <property type="evidence" value="ECO:0007669"/>
    <property type="project" value="UniProtKB-EC"/>
</dbReference>
<proteinExistence type="predicted"/>
<comment type="caution">
    <text evidence="4">The sequence shown here is derived from an EMBL/GenBank/DDBJ whole genome shotgun (WGS) entry which is preliminary data.</text>
</comment>
<accession>A0A839SEV1</accession>
<protein>
    <submittedName>
        <fullName evidence="4">Cyclohexadienyl dehydratase</fullName>
        <ecNumber evidence="4">4.2.1.51</ecNumber>
        <ecNumber evidence="4">4.2.1.91</ecNumber>
    </submittedName>
</protein>
<feature type="signal peptide" evidence="2">
    <location>
        <begin position="1"/>
        <end position="22"/>
    </location>
</feature>
<dbReference type="AlphaFoldDB" id="A0A839SEV1"/>
<evidence type="ECO:0000259" key="3">
    <source>
        <dbReference type="SMART" id="SM00062"/>
    </source>
</evidence>
<dbReference type="EMBL" id="JACHWX010000009">
    <property type="protein sequence ID" value="MBB3056771.1"/>
    <property type="molecule type" value="Genomic_DNA"/>
</dbReference>
<evidence type="ECO:0000256" key="1">
    <source>
        <dbReference type="ARBA" id="ARBA00022729"/>
    </source>
</evidence>
<dbReference type="OrthoDB" id="8613538at2"/>
<keyword evidence="4" id="KW-0456">Lyase</keyword>
<name>A0A839SEV1_9SPHI</name>
<dbReference type="PANTHER" id="PTHR35936:SF19">
    <property type="entry name" value="AMINO-ACID-BINDING PROTEIN YXEM-RELATED"/>
    <property type="match status" value="1"/>
</dbReference>
<keyword evidence="5" id="KW-1185">Reference proteome</keyword>
<feature type="domain" description="Solute-binding protein family 3/N-terminal" evidence="3">
    <location>
        <begin position="44"/>
        <end position="261"/>
    </location>
</feature>
<evidence type="ECO:0000313" key="5">
    <source>
        <dbReference type="Proteomes" id="UP000539265"/>
    </source>
</evidence>
<dbReference type="SUPFAM" id="SSF53850">
    <property type="entry name" value="Periplasmic binding protein-like II"/>
    <property type="match status" value="1"/>
</dbReference>
<evidence type="ECO:0000313" key="4">
    <source>
        <dbReference type="EMBL" id="MBB3056771.1"/>
    </source>
</evidence>
<dbReference type="Pfam" id="PF00497">
    <property type="entry name" value="SBP_bac_3"/>
    <property type="match status" value="1"/>
</dbReference>
<dbReference type="Proteomes" id="UP000539265">
    <property type="component" value="Unassembled WGS sequence"/>
</dbReference>
<dbReference type="PANTHER" id="PTHR35936">
    <property type="entry name" value="MEMBRANE-BOUND LYTIC MUREIN TRANSGLYCOSYLASE F"/>
    <property type="match status" value="1"/>
</dbReference>
<sequence>MKFHKYFWLLTIAFTLSFLSKAHGQQHVLHDSTSRLDHIQKTGILRIGIPGDYAPFAMSKGDSLYGADIKMGRALASAMGVKPVFVKTSWANLAKDMRNDSFDVALGGISITPERAAMASFSVSYHSGGKTFLCRRADSARFSMPDAVNKPGVRLIENKGGTNESVARSLFPAATLQIFPDNIGIFNEIVVGHADVMVTDDTEADLKTLQYPQLCRSFAGTITKSDKAMWIHSDVELVSFVNNWLQKELATGLPQQWLKEGMLPGN</sequence>
<organism evidence="4 5">
    <name type="scientific">Mucilaginibacter gotjawali</name>
    <dbReference type="NCBI Taxonomy" id="1550579"/>
    <lineage>
        <taxon>Bacteria</taxon>
        <taxon>Pseudomonadati</taxon>
        <taxon>Bacteroidota</taxon>
        <taxon>Sphingobacteriia</taxon>
        <taxon>Sphingobacteriales</taxon>
        <taxon>Sphingobacteriaceae</taxon>
        <taxon>Mucilaginibacter</taxon>
    </lineage>
</organism>
<feature type="chain" id="PRO_5032577714" evidence="2">
    <location>
        <begin position="23"/>
        <end position="266"/>
    </location>
</feature>
<dbReference type="Gene3D" id="3.40.190.10">
    <property type="entry name" value="Periplasmic binding protein-like II"/>
    <property type="match status" value="2"/>
</dbReference>
<dbReference type="EC" id="4.2.1.51" evidence="4"/>
<dbReference type="RefSeq" id="WP_096356030.1">
    <property type="nucleotide sequence ID" value="NZ_AP017313.1"/>
</dbReference>
<reference evidence="4" key="1">
    <citation type="submission" date="2020-08" db="EMBL/GenBank/DDBJ databases">
        <title>Genomic Encyclopedia of Type Strains, Phase III (KMG-III): the genomes of soil and plant-associated and newly described type strains.</title>
        <authorList>
            <person name="Whitman W."/>
        </authorList>
    </citation>
    <scope>NUCLEOTIDE SEQUENCE [LARGE SCALE GENOMIC DNA]</scope>
    <source>
        <strain evidence="4">CECT 8628</strain>
    </source>
</reference>
<dbReference type="InterPro" id="IPR001638">
    <property type="entry name" value="Solute-binding_3/MltF_N"/>
</dbReference>